<dbReference type="EMBL" id="VCGU01000009">
    <property type="protein sequence ID" value="TRY71191.1"/>
    <property type="molecule type" value="Genomic_DNA"/>
</dbReference>
<feature type="compositionally biased region" description="Low complexity" evidence="1">
    <location>
        <begin position="7"/>
        <end position="17"/>
    </location>
</feature>
<evidence type="ECO:0000256" key="1">
    <source>
        <dbReference type="SAM" id="MobiDB-lite"/>
    </source>
</evidence>
<accession>A0A553P0G8</accession>
<dbReference type="AlphaFoldDB" id="A0A553P0G8"/>
<organism evidence="2 3">
    <name type="scientific">Tigriopus californicus</name>
    <name type="common">Marine copepod</name>
    <dbReference type="NCBI Taxonomy" id="6832"/>
    <lineage>
        <taxon>Eukaryota</taxon>
        <taxon>Metazoa</taxon>
        <taxon>Ecdysozoa</taxon>
        <taxon>Arthropoda</taxon>
        <taxon>Crustacea</taxon>
        <taxon>Multicrustacea</taxon>
        <taxon>Hexanauplia</taxon>
        <taxon>Copepoda</taxon>
        <taxon>Harpacticoida</taxon>
        <taxon>Harpacticidae</taxon>
        <taxon>Tigriopus</taxon>
    </lineage>
</organism>
<proteinExistence type="predicted"/>
<reference evidence="2 3" key="1">
    <citation type="journal article" date="2018" name="Nat. Ecol. Evol.">
        <title>Genomic signatures of mitonuclear coevolution across populations of Tigriopus californicus.</title>
        <authorList>
            <person name="Barreto F.S."/>
            <person name="Watson E.T."/>
            <person name="Lima T.G."/>
            <person name="Willett C.S."/>
            <person name="Edmands S."/>
            <person name="Li W."/>
            <person name="Burton R.S."/>
        </authorList>
    </citation>
    <scope>NUCLEOTIDE SEQUENCE [LARGE SCALE GENOMIC DNA]</scope>
    <source>
        <strain evidence="2 3">San Diego</strain>
    </source>
</reference>
<feature type="region of interest" description="Disordered" evidence="1">
    <location>
        <begin position="1"/>
        <end position="45"/>
    </location>
</feature>
<protein>
    <submittedName>
        <fullName evidence="2">Uncharacterized protein</fullName>
    </submittedName>
</protein>
<gene>
    <name evidence="2" type="ORF">TCAL_17328</name>
</gene>
<feature type="compositionally biased region" description="Low complexity" evidence="1">
    <location>
        <begin position="26"/>
        <end position="36"/>
    </location>
</feature>
<keyword evidence="3" id="KW-1185">Reference proteome</keyword>
<comment type="caution">
    <text evidence="2">The sequence shown here is derived from an EMBL/GenBank/DDBJ whole genome shotgun (WGS) entry which is preliminary data.</text>
</comment>
<dbReference type="STRING" id="6832.A0A553P0G8"/>
<evidence type="ECO:0000313" key="3">
    <source>
        <dbReference type="Proteomes" id="UP000318571"/>
    </source>
</evidence>
<dbReference type="Proteomes" id="UP000318571">
    <property type="component" value="Chromosome 9"/>
</dbReference>
<evidence type="ECO:0000313" key="2">
    <source>
        <dbReference type="EMBL" id="TRY71191.1"/>
    </source>
</evidence>
<sequence>MMKTFGSSVTSGSSPRSSPSPEPPLKKSSPHPLSNPVGHQWGGLDLSMTAAEMRSKIGSRKKRDPRRDDRMDFRKKYEIIETL</sequence>
<name>A0A553P0G8_TIGCA</name>